<sequence length="352" mass="35414">MSGGIGVWRSRELSGWGGALAAAVVAGAGLLSAGTGGPQLLSPPISPAQQHQMVLTAYPTFAQSLQTLLDNMSLGDLNQVLAALGNVPGTSTPLSVSSDVSALLASFNPDGTTLSGIADIFGISLTEPLYSANAAVNSLLGTGSLFLVDGVPIGNVDLGELVDVVLGDGAGAHSLTDLANAVGLGTLLGQFASMINALALPNENVITCGLLTCGPADLTVNSSLVDWLSGIVGVATADIVKHPLVGSPTVLAGSAYTLGEYLHILPVSATNSTTMDNATLALLFSLNPAQTWDQYLGSLPFGGTLLDPSGETWGEQSLGTFLASFLPDGSTLAISGDTLITDLLEAFGLLAP</sequence>
<comment type="caution">
    <text evidence="1">The sequence shown here is derived from an EMBL/GenBank/DDBJ whole genome shotgun (WGS) entry which is preliminary data.</text>
</comment>
<evidence type="ECO:0000313" key="2">
    <source>
        <dbReference type="Proteomes" id="UP000093712"/>
    </source>
</evidence>
<dbReference type="Proteomes" id="UP000093712">
    <property type="component" value="Unassembled WGS sequence"/>
</dbReference>
<proteinExistence type="predicted"/>
<dbReference type="EMBL" id="LZME01000023">
    <property type="protein sequence ID" value="OBK88607.1"/>
    <property type="molecule type" value="Genomic_DNA"/>
</dbReference>
<name>A0AA91F139_9MYCO</name>
<dbReference type="AlphaFoldDB" id="A0AA91F139"/>
<reference evidence="1 2" key="1">
    <citation type="submission" date="2016-06" db="EMBL/GenBank/DDBJ databases">
        <authorList>
            <person name="Sutton G."/>
            <person name="Brinkac L."/>
            <person name="Sanka R."/>
            <person name="Adams M."/>
            <person name="Lau E."/>
            <person name="Garcia-Basteiro A."/>
            <person name="Lopez-Varela E."/>
            <person name="Palencia S."/>
        </authorList>
    </citation>
    <scope>NUCLEOTIDE SEQUENCE [LARGE SCALE GENOMIC DNA]</scope>
    <source>
        <strain evidence="1 2">1211594.5</strain>
    </source>
</reference>
<gene>
    <name evidence="1" type="ORF">A5649_15305</name>
</gene>
<dbReference type="RefSeq" id="WP_065039048.1">
    <property type="nucleotide sequence ID" value="NZ_LZME01000023.1"/>
</dbReference>
<protein>
    <submittedName>
        <fullName evidence="1">Uncharacterized protein</fullName>
    </submittedName>
</protein>
<accession>A0AA91F139</accession>
<organism evidence="1 2">
    <name type="scientific">Mycolicibacter heraklionensis</name>
    <dbReference type="NCBI Taxonomy" id="512402"/>
    <lineage>
        <taxon>Bacteria</taxon>
        <taxon>Bacillati</taxon>
        <taxon>Actinomycetota</taxon>
        <taxon>Actinomycetes</taxon>
        <taxon>Mycobacteriales</taxon>
        <taxon>Mycobacteriaceae</taxon>
        <taxon>Mycolicibacter</taxon>
    </lineage>
</organism>
<evidence type="ECO:0000313" key="1">
    <source>
        <dbReference type="EMBL" id="OBK88607.1"/>
    </source>
</evidence>